<feature type="transmembrane region" description="Helical" evidence="7">
    <location>
        <begin position="20"/>
        <end position="45"/>
    </location>
</feature>
<dbReference type="Pfam" id="PF07690">
    <property type="entry name" value="MFS_1"/>
    <property type="match status" value="2"/>
</dbReference>
<dbReference type="RefSeq" id="WP_382422756.1">
    <property type="nucleotide sequence ID" value="NZ_JBHSCW010000007.1"/>
</dbReference>
<comment type="similarity">
    <text evidence="2">Belongs to the major facilitator superfamily.</text>
</comment>
<comment type="subcellular location">
    <subcellularLocation>
        <location evidence="1">Membrane</location>
        <topology evidence="1">Multi-pass membrane protein</topology>
    </subcellularLocation>
</comment>
<feature type="transmembrane region" description="Helical" evidence="7">
    <location>
        <begin position="181"/>
        <end position="201"/>
    </location>
</feature>
<dbReference type="InterPro" id="IPR004752">
    <property type="entry name" value="AmpG_permease/AT-1"/>
</dbReference>
<dbReference type="InterPro" id="IPR036259">
    <property type="entry name" value="MFS_trans_sf"/>
</dbReference>
<evidence type="ECO:0000256" key="7">
    <source>
        <dbReference type="SAM" id="Phobius"/>
    </source>
</evidence>
<dbReference type="PANTHER" id="PTHR12778">
    <property type="entry name" value="SOLUTE CARRIER FAMILY 33 ACETYL-COA TRANSPORTER -RELATED"/>
    <property type="match status" value="1"/>
</dbReference>
<protein>
    <submittedName>
        <fullName evidence="9">AmpG family muropeptide MFS transporter</fullName>
    </submittedName>
</protein>
<feature type="transmembrane region" description="Helical" evidence="7">
    <location>
        <begin position="91"/>
        <end position="108"/>
    </location>
</feature>
<evidence type="ECO:0000313" key="9">
    <source>
        <dbReference type="EMBL" id="MFC4352405.1"/>
    </source>
</evidence>
<dbReference type="InterPro" id="IPR011701">
    <property type="entry name" value="MFS"/>
</dbReference>
<dbReference type="PANTHER" id="PTHR12778:SF10">
    <property type="entry name" value="MAJOR FACILITATOR SUPERFAMILY DOMAIN-CONTAINING PROTEIN 3"/>
    <property type="match status" value="1"/>
</dbReference>
<keyword evidence="4 7" id="KW-0812">Transmembrane</keyword>
<dbReference type="Proteomes" id="UP001595799">
    <property type="component" value="Unassembled WGS sequence"/>
</dbReference>
<keyword evidence="6 7" id="KW-0472">Membrane</keyword>
<dbReference type="NCBIfam" id="TIGR00901">
    <property type="entry name" value="2A0125"/>
    <property type="match status" value="1"/>
</dbReference>
<evidence type="ECO:0000256" key="4">
    <source>
        <dbReference type="ARBA" id="ARBA00022692"/>
    </source>
</evidence>
<evidence type="ECO:0000256" key="3">
    <source>
        <dbReference type="ARBA" id="ARBA00022448"/>
    </source>
</evidence>
<feature type="transmembrane region" description="Helical" evidence="7">
    <location>
        <begin position="313"/>
        <end position="333"/>
    </location>
</feature>
<feature type="transmembrane region" description="Helical" evidence="7">
    <location>
        <begin position="247"/>
        <end position="268"/>
    </location>
</feature>
<dbReference type="InterPro" id="IPR020846">
    <property type="entry name" value="MFS_dom"/>
</dbReference>
<evidence type="ECO:0000256" key="5">
    <source>
        <dbReference type="ARBA" id="ARBA00022989"/>
    </source>
</evidence>
<evidence type="ECO:0000256" key="6">
    <source>
        <dbReference type="ARBA" id="ARBA00023136"/>
    </source>
</evidence>
<evidence type="ECO:0000256" key="2">
    <source>
        <dbReference type="ARBA" id="ARBA00008335"/>
    </source>
</evidence>
<evidence type="ECO:0000259" key="8">
    <source>
        <dbReference type="PROSITE" id="PS50850"/>
    </source>
</evidence>
<feature type="domain" description="Major facilitator superfamily (MFS) profile" evidence="8">
    <location>
        <begin position="18"/>
        <end position="428"/>
    </location>
</feature>
<keyword evidence="5 7" id="KW-1133">Transmembrane helix</keyword>
<evidence type="ECO:0000256" key="1">
    <source>
        <dbReference type="ARBA" id="ARBA00004141"/>
    </source>
</evidence>
<gene>
    <name evidence="9" type="ORF">ACFOW6_12720</name>
</gene>
<dbReference type="EMBL" id="JBHSCW010000007">
    <property type="protein sequence ID" value="MFC4352405.1"/>
    <property type="molecule type" value="Genomic_DNA"/>
</dbReference>
<feature type="transmembrane region" description="Helical" evidence="7">
    <location>
        <begin position="376"/>
        <end position="397"/>
    </location>
</feature>
<evidence type="ECO:0000313" key="10">
    <source>
        <dbReference type="Proteomes" id="UP001595799"/>
    </source>
</evidence>
<feature type="transmembrane region" description="Helical" evidence="7">
    <location>
        <begin position="339"/>
        <end position="364"/>
    </location>
</feature>
<comment type="caution">
    <text evidence="9">The sequence shown here is derived from an EMBL/GenBank/DDBJ whole genome shotgun (WGS) entry which is preliminary data.</text>
</comment>
<dbReference type="PROSITE" id="PS50850">
    <property type="entry name" value="MFS"/>
    <property type="match status" value="1"/>
</dbReference>
<keyword evidence="10" id="KW-1185">Reference proteome</keyword>
<sequence length="439" mass="47278">MTLLSRWTAAAAVYNDRRMLAILLMGFSSGLPLLLGFSTLSYWLSTAGIDRTTIGLFAAVSTPFALKFLWAPLIDHVKLPVMSRLFGRRRGWALSIQVLLAGSILLLGTSDPENAPFVMAAYALLVAFLSASQDIVIDAYRIEVLEENEQGAGAAVTQTGYRLGMIVAGAGALALSDFISWFWVYAAMGSLVLIGMIGVLIGPEPEVPKAATEPVGKAEDNRIERALAWLKRAVVDPFAEFLTRRGWFAILLFVLLYKYGDAIAATMTNPFFNEVGFSGVEIGSVTKFFGVFATLFGIFVGGMLVAKIGVLKALFIGGILQAVTNIFFAWLAVHGPDLWLLAVVVGVDNFTGGLGSAAFVAYLSSLCNVAFTGTQYALLTSLMAFGRTLMSTGSGWLVDQMGWVLFFMSTSLMAIPGLLLLIWISRLYPTGQLRPAPAE</sequence>
<dbReference type="SUPFAM" id="SSF103473">
    <property type="entry name" value="MFS general substrate transporter"/>
    <property type="match status" value="1"/>
</dbReference>
<accession>A0ABV8UPC0</accession>
<name>A0ABV8UPC0_9PROT</name>
<feature type="transmembrane region" description="Helical" evidence="7">
    <location>
        <begin position="51"/>
        <end position="70"/>
    </location>
</feature>
<dbReference type="CDD" id="cd17486">
    <property type="entry name" value="MFS_AmpG_like"/>
    <property type="match status" value="1"/>
</dbReference>
<dbReference type="Gene3D" id="1.20.1250.20">
    <property type="entry name" value="MFS general substrate transporter like domains"/>
    <property type="match status" value="1"/>
</dbReference>
<feature type="transmembrane region" description="Helical" evidence="7">
    <location>
        <begin position="403"/>
        <end position="424"/>
    </location>
</feature>
<reference evidence="10" key="1">
    <citation type="journal article" date="2019" name="Int. J. Syst. Evol. Microbiol.">
        <title>The Global Catalogue of Microorganisms (GCM) 10K type strain sequencing project: providing services to taxonomists for standard genome sequencing and annotation.</title>
        <authorList>
            <consortium name="The Broad Institute Genomics Platform"/>
            <consortium name="The Broad Institute Genome Sequencing Center for Infectious Disease"/>
            <person name="Wu L."/>
            <person name="Ma J."/>
        </authorList>
    </citation>
    <scope>NUCLEOTIDE SEQUENCE [LARGE SCALE GENOMIC DNA]</scope>
    <source>
        <strain evidence="10">CECT 8472</strain>
    </source>
</reference>
<keyword evidence="3" id="KW-0813">Transport</keyword>
<feature type="transmembrane region" description="Helical" evidence="7">
    <location>
        <begin position="288"/>
        <end position="306"/>
    </location>
</feature>
<organism evidence="9 10">
    <name type="scientific">Fodinicurvata halophila</name>
    <dbReference type="NCBI Taxonomy" id="1419723"/>
    <lineage>
        <taxon>Bacteria</taxon>
        <taxon>Pseudomonadati</taxon>
        <taxon>Pseudomonadota</taxon>
        <taxon>Alphaproteobacteria</taxon>
        <taxon>Rhodospirillales</taxon>
        <taxon>Rhodovibrionaceae</taxon>
        <taxon>Fodinicurvata</taxon>
    </lineage>
</organism>
<proteinExistence type="inferred from homology"/>